<comment type="subcellular location">
    <subcellularLocation>
        <location evidence="1">Cell membrane</location>
        <topology evidence="1">Multi-pass membrane protein</topology>
    </subcellularLocation>
</comment>
<dbReference type="PANTHER" id="PTHR10110:SF86">
    <property type="entry name" value="SODIUM_HYDROGEN EXCHANGER 7"/>
    <property type="match status" value="1"/>
</dbReference>
<keyword evidence="7" id="KW-0406">Ion transport</keyword>
<dbReference type="PANTHER" id="PTHR10110">
    <property type="entry name" value="SODIUM/HYDROGEN EXCHANGER"/>
    <property type="match status" value="1"/>
</dbReference>
<dbReference type="EMBL" id="AZFN01000005">
    <property type="protein sequence ID" value="KRM03149.1"/>
    <property type="molecule type" value="Genomic_DNA"/>
</dbReference>
<feature type="transmembrane region" description="Helical" evidence="10">
    <location>
        <begin position="380"/>
        <end position="404"/>
    </location>
</feature>
<dbReference type="Pfam" id="PF00999">
    <property type="entry name" value="Na_H_Exchanger"/>
    <property type="match status" value="1"/>
</dbReference>
<dbReference type="RefSeq" id="WP_056936918.1">
    <property type="nucleotide sequence ID" value="NZ_AZFN01000005.1"/>
</dbReference>
<dbReference type="GO" id="GO:0098719">
    <property type="term" value="P:sodium ion import across plasma membrane"/>
    <property type="evidence" value="ECO:0007669"/>
    <property type="project" value="TreeGrafter"/>
</dbReference>
<evidence type="ECO:0000256" key="5">
    <source>
        <dbReference type="ARBA" id="ARBA00022989"/>
    </source>
</evidence>
<dbReference type="PATRIC" id="fig|1423749.3.peg.1489"/>
<evidence type="ECO:0000313" key="12">
    <source>
        <dbReference type="EMBL" id="KRM03149.1"/>
    </source>
</evidence>
<dbReference type="Gene3D" id="6.10.140.1330">
    <property type="match status" value="1"/>
</dbReference>
<evidence type="ECO:0000256" key="3">
    <source>
        <dbReference type="ARBA" id="ARBA00022475"/>
    </source>
</evidence>
<evidence type="ECO:0000256" key="7">
    <source>
        <dbReference type="ARBA" id="ARBA00023065"/>
    </source>
</evidence>
<dbReference type="AlphaFoldDB" id="A0A0R1VCE6"/>
<feature type="transmembrane region" description="Helical" evidence="10">
    <location>
        <begin position="86"/>
        <end position="106"/>
    </location>
</feature>
<gene>
    <name evidence="12" type="ORF">FC60_GL001445</name>
</gene>
<feature type="domain" description="Cation/H+ exchanger transmembrane" evidence="11">
    <location>
        <begin position="32"/>
        <end position="404"/>
    </location>
</feature>
<evidence type="ECO:0000313" key="13">
    <source>
        <dbReference type="Proteomes" id="UP000051739"/>
    </source>
</evidence>
<evidence type="ECO:0000256" key="8">
    <source>
        <dbReference type="ARBA" id="ARBA00023136"/>
    </source>
</evidence>
<reference evidence="12 13" key="1">
    <citation type="journal article" date="2015" name="Genome Announc.">
        <title>Expanding the biotechnology potential of lactobacilli through comparative genomics of 213 strains and associated genera.</title>
        <authorList>
            <person name="Sun Z."/>
            <person name="Harris H.M."/>
            <person name="McCann A."/>
            <person name="Guo C."/>
            <person name="Argimon S."/>
            <person name="Zhang W."/>
            <person name="Yang X."/>
            <person name="Jeffery I.B."/>
            <person name="Cooney J.C."/>
            <person name="Kagawa T.F."/>
            <person name="Liu W."/>
            <person name="Song Y."/>
            <person name="Salvetti E."/>
            <person name="Wrobel A."/>
            <person name="Rasinkangas P."/>
            <person name="Parkhill J."/>
            <person name="Rea M.C."/>
            <person name="O'Sullivan O."/>
            <person name="Ritari J."/>
            <person name="Douillard F.P."/>
            <person name="Paul Ross R."/>
            <person name="Yang R."/>
            <person name="Briner A.E."/>
            <person name="Felis G.E."/>
            <person name="de Vos W.M."/>
            <person name="Barrangou R."/>
            <person name="Klaenhammer T.R."/>
            <person name="Caufield P.W."/>
            <person name="Cui Y."/>
            <person name="Zhang H."/>
            <person name="O'Toole P.W."/>
        </authorList>
    </citation>
    <scope>NUCLEOTIDE SEQUENCE [LARGE SCALE GENOMIC DNA]</scope>
    <source>
        <strain evidence="12 13">DSM 16045</strain>
    </source>
</reference>
<evidence type="ECO:0000259" key="11">
    <source>
        <dbReference type="Pfam" id="PF00999"/>
    </source>
</evidence>
<evidence type="ECO:0000256" key="2">
    <source>
        <dbReference type="ARBA" id="ARBA00022448"/>
    </source>
</evidence>
<keyword evidence="2" id="KW-0813">Transport</keyword>
<feature type="transmembrane region" description="Helical" evidence="10">
    <location>
        <begin position="248"/>
        <end position="265"/>
    </location>
</feature>
<sequence>MEILISSAILLTASTLAIIIHRQLFPHFAGHYISLLLGMALVWIPVVNDLVWKFNSEIFMGFVIAPLLFFDGQSTRLRLVSTKFKSIVSMTVVMVLVILLVAGFTIQSLFKIGLPLAFLLAAISIPTDATATDAVTDGLIMPKRPNILLKLESLFNDASGLILLSMATLWFQNGYINYQQTLMDFLISAFGGATLGYVSSWLLMMLRQQMFTSKVNFLNNTYNNGTPMKVIFFATPFLIYFIAEEIHVSGIIAVVVAGLVGNTEAQRSKLLNPMVYYDSVRLIEMISEILNGVVFVVLGIVLMRTYRDEQITYGSWTWIYIGIVLYLSNLIVRFLYSKFVMREKAHTAKLFALGGVHGAVTFALVMMLEHATLSTRQFNLAIMSESVLIILSLLVPSILFRFVLDKDVPDDEMIEELTSMRVAMVEHARQQLNEIYVPDRMKPILEYDLNAQIGQTSTRDFIKQWQKASRVVGLDQNQTIFLNEIYHYIFDQERDYLAMIEHRESKYHEVFNILYKEIMMAEMVSLRDDNEE</sequence>
<evidence type="ECO:0000256" key="9">
    <source>
        <dbReference type="ARBA" id="ARBA00023201"/>
    </source>
</evidence>
<keyword evidence="4 10" id="KW-0812">Transmembrane</keyword>
<feature type="transmembrane region" description="Helical" evidence="10">
    <location>
        <begin position="33"/>
        <end position="52"/>
    </location>
</feature>
<dbReference type="GO" id="GO:0051453">
    <property type="term" value="P:regulation of intracellular pH"/>
    <property type="evidence" value="ECO:0007669"/>
    <property type="project" value="TreeGrafter"/>
</dbReference>
<keyword evidence="5 10" id="KW-1133">Transmembrane helix</keyword>
<feature type="transmembrane region" description="Helical" evidence="10">
    <location>
        <begin position="348"/>
        <end position="368"/>
    </location>
</feature>
<name>A0A0R1VCE6_9LACO</name>
<dbReference type="GO" id="GO:0015385">
    <property type="term" value="F:sodium:proton antiporter activity"/>
    <property type="evidence" value="ECO:0007669"/>
    <property type="project" value="InterPro"/>
</dbReference>
<accession>A0A0R1VCE6</accession>
<keyword evidence="8 10" id="KW-0472">Membrane</keyword>
<comment type="caution">
    <text evidence="12">The sequence shown here is derived from an EMBL/GenBank/DDBJ whole genome shotgun (WGS) entry which is preliminary data.</text>
</comment>
<evidence type="ECO:0000256" key="4">
    <source>
        <dbReference type="ARBA" id="ARBA00022692"/>
    </source>
</evidence>
<dbReference type="GO" id="GO:0015386">
    <property type="term" value="F:potassium:proton antiporter activity"/>
    <property type="evidence" value="ECO:0007669"/>
    <property type="project" value="TreeGrafter"/>
</dbReference>
<keyword evidence="13" id="KW-1185">Reference proteome</keyword>
<keyword evidence="3" id="KW-1003">Cell membrane</keyword>
<feature type="transmembrane region" description="Helical" evidence="10">
    <location>
        <begin position="185"/>
        <end position="206"/>
    </location>
</feature>
<dbReference type="InterPro" id="IPR018422">
    <property type="entry name" value="Cation/H_exchanger_CPA1"/>
</dbReference>
<feature type="transmembrane region" description="Helical" evidence="10">
    <location>
        <begin position="318"/>
        <end position="336"/>
    </location>
</feature>
<dbReference type="InterPro" id="IPR006153">
    <property type="entry name" value="Cation/H_exchanger_TM"/>
</dbReference>
<dbReference type="GO" id="GO:0005886">
    <property type="term" value="C:plasma membrane"/>
    <property type="evidence" value="ECO:0007669"/>
    <property type="project" value="UniProtKB-SubCell"/>
</dbReference>
<evidence type="ECO:0000256" key="10">
    <source>
        <dbReference type="SAM" id="Phobius"/>
    </source>
</evidence>
<evidence type="ECO:0000256" key="6">
    <source>
        <dbReference type="ARBA" id="ARBA00023053"/>
    </source>
</evidence>
<keyword evidence="9" id="KW-0739">Sodium transport</keyword>
<keyword evidence="6" id="KW-0915">Sodium</keyword>
<evidence type="ECO:0000256" key="1">
    <source>
        <dbReference type="ARBA" id="ARBA00004651"/>
    </source>
</evidence>
<feature type="transmembrane region" description="Helical" evidence="10">
    <location>
        <begin position="153"/>
        <end position="173"/>
    </location>
</feature>
<organism evidence="12 13">
    <name type="scientific">Limosilactobacillus gastricus DSM 16045</name>
    <dbReference type="NCBI Taxonomy" id="1423749"/>
    <lineage>
        <taxon>Bacteria</taxon>
        <taxon>Bacillati</taxon>
        <taxon>Bacillota</taxon>
        <taxon>Bacilli</taxon>
        <taxon>Lactobacillales</taxon>
        <taxon>Lactobacillaceae</taxon>
        <taxon>Limosilactobacillus</taxon>
    </lineage>
</organism>
<feature type="transmembrane region" description="Helical" evidence="10">
    <location>
        <begin position="286"/>
        <end position="306"/>
    </location>
</feature>
<protein>
    <submittedName>
        <fullName evidence="12">Na-H antiporter</fullName>
    </submittedName>
</protein>
<proteinExistence type="predicted"/>
<dbReference type="Proteomes" id="UP000051739">
    <property type="component" value="Unassembled WGS sequence"/>
</dbReference>